<dbReference type="InterPro" id="IPR001680">
    <property type="entry name" value="WD40_rpt"/>
</dbReference>
<dbReference type="GO" id="GO:0034388">
    <property type="term" value="C:Pwp2p-containing subcomplex of 90S preribosome"/>
    <property type="evidence" value="ECO:0007669"/>
    <property type="project" value="TreeGrafter"/>
</dbReference>
<dbReference type="PROSITE" id="PS50082">
    <property type="entry name" value="WD_REPEATS_2"/>
    <property type="match status" value="3"/>
</dbReference>
<reference evidence="7" key="1">
    <citation type="submission" date="2023-06" db="EMBL/GenBank/DDBJ databases">
        <title>Draft genome of Marssonina rosae.</title>
        <authorList>
            <person name="Cheng Q."/>
        </authorList>
    </citation>
    <scope>NUCLEOTIDE SEQUENCE</scope>
    <source>
        <strain evidence="7">R4</strain>
    </source>
</reference>
<evidence type="ECO:0000259" key="5">
    <source>
        <dbReference type="Pfam" id="PF04192"/>
    </source>
</evidence>
<dbReference type="InterPro" id="IPR036322">
    <property type="entry name" value="WD40_repeat_dom_sf"/>
</dbReference>
<evidence type="ECO:0000256" key="3">
    <source>
        <dbReference type="PROSITE-ProRule" id="PRU00221"/>
    </source>
</evidence>
<name>A0AAD9WHC3_9HELO</name>
<dbReference type="GO" id="GO:0006364">
    <property type="term" value="P:rRNA processing"/>
    <property type="evidence" value="ECO:0007669"/>
    <property type="project" value="InterPro"/>
</dbReference>
<evidence type="ECO:0000313" key="7">
    <source>
        <dbReference type="EMBL" id="KAK2629536.1"/>
    </source>
</evidence>
<dbReference type="AlphaFoldDB" id="A0AAD9WHC3"/>
<dbReference type="Pfam" id="PF04192">
    <property type="entry name" value="Utp21"/>
    <property type="match status" value="1"/>
</dbReference>
<dbReference type="InterPro" id="IPR059157">
    <property type="entry name" value="WDR36-Utp21_N"/>
</dbReference>
<dbReference type="Pfam" id="PF25171">
    <property type="entry name" value="Beta-prop_WDR36-Utp21_1st"/>
    <property type="match status" value="1"/>
</dbReference>
<dbReference type="SUPFAM" id="SSF50978">
    <property type="entry name" value="WD40 repeat-like"/>
    <property type="match status" value="1"/>
</dbReference>
<feature type="domain" description="WDR36/Utp21 C-terminal" evidence="5">
    <location>
        <begin position="827"/>
        <end position="1036"/>
    </location>
</feature>
<dbReference type="PROSITE" id="PS50294">
    <property type="entry name" value="WD_REPEATS_REGION"/>
    <property type="match status" value="2"/>
</dbReference>
<feature type="region of interest" description="Disordered" evidence="4">
    <location>
        <begin position="883"/>
        <end position="902"/>
    </location>
</feature>
<feature type="domain" description="WDR36/Utp21 N-terminal" evidence="6">
    <location>
        <begin position="64"/>
        <end position="365"/>
    </location>
</feature>
<dbReference type="Proteomes" id="UP001285354">
    <property type="component" value="Unassembled WGS sequence"/>
</dbReference>
<evidence type="ECO:0000256" key="4">
    <source>
        <dbReference type="SAM" id="MobiDB-lite"/>
    </source>
</evidence>
<sequence>MPLSLIERGQDGPVAKRPRLNRADAPRTKKRVSKLFAPFRTIGLVSCTAVPFTSVSRGGQTFQITTSIGRSLQTYDLKRGLGLLFLTRPETPAEITATLAWKDLVLAAWGGHDNAPGLWVFKRGRQSAELDVPAGLEEPIKQILIFGTWIVGCCSTRIEVWKLSTYEHYTTLYPTAAPKGGNELTGGLTNMPTYLNKIFAGRKDGSVEIWNVSSGNLVYTILPPAINCGAITVIQPTPALSLMAIAYSEGPLIIHDIRTDKTLISLHGGNSPITSISFRTDGLGAGDDGRKAGVMATAGPDNGDVTFWDLNSGGRVMSVLRGAHNPPLDAGATVGGGVSKVEFLWGQQVVVTSGLDNSLKTWIFDDSPHSSIPRILHSRSGHAAPVTELHFLPSDFDGADGGGKWLLSAGKDRSLWGWSLRNDAQSSELSQGNIRKKAKKLGLLASTLTTQSTTLEDLKAPEIICIAMSLNREGGMGANAGNGAIWQKGINRDKKGSDATLSGSTGWESVVTGHRQDNSARTWFWGRKKAGRWALETGDGGYVSSVAVSPCGNFAAVGSESGGIDTFNLQSGQHHKRFPAKLNKAQSIKVKHQLQLEAEGRLGAPKPGTFPIGLGKHRKSVTGVVIDQLSKTLISCSLDGKVKFWELKSGNLIYEIDWEIQVGLTGIKYLASNDLIAVSRTDSMILIIDATTKKTIRHLRGSEASINSFIFSPDSNWVLAASQDCLVRVWDLYTGNLIDAIKTETQCTALSFSATGEYLATTCAGQVGINIWNNITLYTHIPTRAISEKEIDTMALPTVSGQNMLASAFSSTEDDTADDAAAYVSPDQLSAELVTLSLMPTSTLNTLLYLDEIKSRNKPKEAPKRPEKAPFFLPALDSSMRVSRVDDDTQAGSAAEKTRIMRSGGQHEDVFTVTLRAGSEDGDYTPFLAHLRSLPPSLADLSIRSLSPSSSSYSSASHPDNELASFVRALTQQLRRNKDYNALNVWLSRFLKLHAENIGDKEVRAALDEWKLVSDCTNSDVGELAAYGAGVLGFLRGMR</sequence>
<dbReference type="PROSITE" id="PS00678">
    <property type="entry name" value="WD_REPEATS_1"/>
    <property type="match status" value="2"/>
</dbReference>
<dbReference type="GO" id="GO:0032040">
    <property type="term" value="C:small-subunit processome"/>
    <property type="evidence" value="ECO:0007669"/>
    <property type="project" value="InterPro"/>
</dbReference>
<dbReference type="Gene3D" id="2.130.10.10">
    <property type="entry name" value="YVTN repeat-like/Quinoprotein amine dehydrogenase"/>
    <property type="match status" value="2"/>
</dbReference>
<evidence type="ECO:0000313" key="8">
    <source>
        <dbReference type="Proteomes" id="UP001285354"/>
    </source>
</evidence>
<dbReference type="InterPro" id="IPR007319">
    <property type="entry name" value="WDR36/Utp21_C"/>
</dbReference>
<feature type="region of interest" description="Disordered" evidence="4">
    <location>
        <begin position="1"/>
        <end position="27"/>
    </location>
</feature>
<accession>A0AAD9WHC3</accession>
<dbReference type="Pfam" id="PF25168">
    <property type="entry name" value="Beta-prop_WDR36-Utp21_2nd"/>
    <property type="match status" value="1"/>
</dbReference>
<gene>
    <name evidence="7" type="ORF">QTJ16_000356</name>
</gene>
<keyword evidence="1 3" id="KW-0853">WD repeat</keyword>
<keyword evidence="2" id="KW-0677">Repeat</keyword>
<dbReference type="PANTHER" id="PTHR22840:SF12">
    <property type="entry name" value="WD REPEAT-CONTAINING PROTEIN 36"/>
    <property type="match status" value="1"/>
</dbReference>
<dbReference type="InterPro" id="IPR011047">
    <property type="entry name" value="Quinoprotein_ADH-like_sf"/>
</dbReference>
<evidence type="ECO:0000259" key="6">
    <source>
        <dbReference type="Pfam" id="PF25171"/>
    </source>
</evidence>
<dbReference type="InterPro" id="IPR015943">
    <property type="entry name" value="WD40/YVTN_repeat-like_dom_sf"/>
</dbReference>
<protein>
    <submittedName>
        <fullName evidence="7">Uncharacterized protein</fullName>
    </submittedName>
</protein>
<keyword evidence="8" id="KW-1185">Reference proteome</keyword>
<comment type="caution">
    <text evidence="7">The sequence shown here is derived from an EMBL/GenBank/DDBJ whole genome shotgun (WGS) entry which is preliminary data.</text>
</comment>
<dbReference type="PANTHER" id="PTHR22840">
    <property type="entry name" value="WD REPEAT-CONTAINING PROTEIN 36"/>
    <property type="match status" value="1"/>
</dbReference>
<feature type="repeat" description="WD" evidence="3">
    <location>
        <begin position="198"/>
        <end position="220"/>
    </location>
</feature>
<dbReference type="SMART" id="SM00320">
    <property type="entry name" value="WD40"/>
    <property type="match status" value="8"/>
</dbReference>
<dbReference type="InterPro" id="IPR019775">
    <property type="entry name" value="WD40_repeat_CS"/>
</dbReference>
<dbReference type="EMBL" id="JAUBYV010000001">
    <property type="protein sequence ID" value="KAK2629536.1"/>
    <property type="molecule type" value="Genomic_DNA"/>
</dbReference>
<organism evidence="7 8">
    <name type="scientific">Diplocarpon rosae</name>
    <dbReference type="NCBI Taxonomy" id="946125"/>
    <lineage>
        <taxon>Eukaryota</taxon>
        <taxon>Fungi</taxon>
        <taxon>Dikarya</taxon>
        <taxon>Ascomycota</taxon>
        <taxon>Pezizomycotina</taxon>
        <taxon>Leotiomycetes</taxon>
        <taxon>Helotiales</taxon>
        <taxon>Drepanopezizaceae</taxon>
        <taxon>Diplocarpon</taxon>
    </lineage>
</organism>
<evidence type="ECO:0000256" key="1">
    <source>
        <dbReference type="ARBA" id="ARBA00022574"/>
    </source>
</evidence>
<proteinExistence type="predicted"/>
<feature type="repeat" description="WD" evidence="3">
    <location>
        <begin position="699"/>
        <end position="740"/>
    </location>
</feature>
<dbReference type="SUPFAM" id="SSF50998">
    <property type="entry name" value="Quinoprotein alcohol dehydrogenase-like"/>
    <property type="match status" value="1"/>
</dbReference>
<evidence type="ECO:0000256" key="2">
    <source>
        <dbReference type="ARBA" id="ARBA00022737"/>
    </source>
</evidence>
<feature type="repeat" description="WD" evidence="3">
    <location>
        <begin position="614"/>
        <end position="655"/>
    </location>
</feature>